<comment type="caution">
    <text evidence="1">The sequence shown here is derived from an EMBL/GenBank/DDBJ whole genome shotgun (WGS) entry which is preliminary data.</text>
</comment>
<dbReference type="AlphaFoldDB" id="A0A832ZGV2"/>
<protein>
    <submittedName>
        <fullName evidence="1">dTMP kinase</fullName>
    </submittedName>
</protein>
<evidence type="ECO:0000313" key="2">
    <source>
        <dbReference type="Proteomes" id="UP000653692"/>
    </source>
</evidence>
<proteinExistence type="predicted"/>
<keyword evidence="1" id="KW-0808">Transferase</keyword>
<evidence type="ECO:0000313" key="1">
    <source>
        <dbReference type="EMBL" id="HIP89628.1"/>
    </source>
</evidence>
<accession>A0A832ZGV2</accession>
<organism evidence="1 2">
    <name type="scientific">Thermococcus paralvinellae</name>
    <dbReference type="NCBI Taxonomy" id="582419"/>
    <lineage>
        <taxon>Archaea</taxon>
        <taxon>Methanobacteriati</taxon>
        <taxon>Methanobacteriota</taxon>
        <taxon>Thermococci</taxon>
        <taxon>Thermococcales</taxon>
        <taxon>Thermococcaceae</taxon>
        <taxon>Thermococcus</taxon>
    </lineage>
</organism>
<dbReference type="EMBL" id="DQUR01000231">
    <property type="protein sequence ID" value="HIP89628.1"/>
    <property type="molecule type" value="Genomic_DNA"/>
</dbReference>
<gene>
    <name evidence="1" type="ORF">EYH24_06870</name>
</gene>
<reference evidence="1" key="1">
    <citation type="journal article" date="2020" name="ISME J.">
        <title>Gammaproteobacteria mediating utilization of methyl-, sulfur- and petroleum organic compounds in deep ocean hydrothermal plumes.</title>
        <authorList>
            <person name="Zhou Z."/>
            <person name="Liu Y."/>
            <person name="Pan J."/>
            <person name="Cron B.R."/>
            <person name="Toner B.M."/>
            <person name="Anantharaman K."/>
            <person name="Breier J.A."/>
            <person name="Dick G.J."/>
            <person name="Li M."/>
        </authorList>
    </citation>
    <scope>NUCLEOTIDE SEQUENCE</scope>
    <source>
        <strain evidence="1">SZUA-1476</strain>
    </source>
</reference>
<sequence length="35" mass="3915">EMFPEMKIVNALAPIEDIHNDIVALVEHEILGKKG</sequence>
<name>A0A832ZGV2_9EURY</name>
<dbReference type="Proteomes" id="UP000653692">
    <property type="component" value="Unassembled WGS sequence"/>
</dbReference>
<feature type="non-terminal residue" evidence="1">
    <location>
        <position position="1"/>
    </location>
</feature>
<keyword evidence="1" id="KW-0418">Kinase</keyword>
<dbReference type="GO" id="GO:0016301">
    <property type="term" value="F:kinase activity"/>
    <property type="evidence" value="ECO:0007669"/>
    <property type="project" value="UniProtKB-KW"/>
</dbReference>